<proteinExistence type="predicted"/>
<dbReference type="AlphaFoldDB" id="A0A6C0H480"/>
<name>A0A6C0H480_9ZZZZ</name>
<accession>A0A6C0H480</accession>
<reference evidence="1" key="1">
    <citation type="journal article" date="2020" name="Nature">
        <title>Giant virus diversity and host interactions through global metagenomics.</title>
        <authorList>
            <person name="Schulz F."/>
            <person name="Roux S."/>
            <person name="Paez-Espino D."/>
            <person name="Jungbluth S."/>
            <person name="Walsh D.A."/>
            <person name="Denef V.J."/>
            <person name="McMahon K.D."/>
            <person name="Konstantinidis K.T."/>
            <person name="Eloe-Fadrosh E.A."/>
            <person name="Kyrpides N.C."/>
            <person name="Woyke T."/>
        </authorList>
    </citation>
    <scope>NUCLEOTIDE SEQUENCE</scope>
    <source>
        <strain evidence="1">GVMAG-M-3300023179-62</strain>
    </source>
</reference>
<organism evidence="1">
    <name type="scientific">viral metagenome</name>
    <dbReference type="NCBI Taxonomy" id="1070528"/>
    <lineage>
        <taxon>unclassified sequences</taxon>
        <taxon>metagenomes</taxon>
        <taxon>organismal metagenomes</taxon>
    </lineage>
</organism>
<protein>
    <submittedName>
        <fullName evidence="1">Uncharacterized protein</fullName>
    </submittedName>
</protein>
<dbReference type="EMBL" id="MN739859">
    <property type="protein sequence ID" value="QHT74955.1"/>
    <property type="molecule type" value="Genomic_DNA"/>
</dbReference>
<evidence type="ECO:0000313" key="1">
    <source>
        <dbReference type="EMBL" id="QHT74955.1"/>
    </source>
</evidence>
<sequence>MNSYFCRYMDMFLMKNKVKLFYPFKEFKK</sequence>